<proteinExistence type="predicted"/>
<accession>W4PAA2</accession>
<evidence type="ECO:0000313" key="3">
    <source>
        <dbReference type="Proteomes" id="UP000018861"/>
    </source>
</evidence>
<name>W4PAA2_9BACE</name>
<dbReference type="Proteomes" id="UP000018861">
    <property type="component" value="Unassembled WGS sequence"/>
</dbReference>
<dbReference type="EMBL" id="BAIQ01000040">
    <property type="protein sequence ID" value="GAE16665.1"/>
    <property type="molecule type" value="Genomic_DNA"/>
</dbReference>
<comment type="caution">
    <text evidence="2">The sequence shown here is derived from an EMBL/GenBank/DDBJ whole genome shotgun (WGS) entry which is preliminary data.</text>
</comment>
<evidence type="ECO:0000256" key="1">
    <source>
        <dbReference type="SAM" id="MobiDB-lite"/>
    </source>
</evidence>
<evidence type="ECO:0000313" key="2">
    <source>
        <dbReference type="EMBL" id="GAE16665.1"/>
    </source>
</evidence>
<protein>
    <submittedName>
        <fullName evidence="2">Uncharacterized protein</fullName>
    </submittedName>
</protein>
<sequence>MSTSTPISTHPAENHTFSGKISPLQTGKTPVPFPKKATPQFGTLLFVQNLFFSSFPENLVSDCCASVSFPKKKMNEASLSSIASKICRKSADPSPSKRAFGSILPLGIRIAARFTAQKTSNNTISSQFQPYIRSAGLQIGQKTISYPSVTFNKFIKFVAK</sequence>
<reference evidence="2 3" key="1">
    <citation type="journal article" date="2014" name="Genome Announc.">
        <title>Draft Genome Sequences of Three Strains of Bacteroides pyogenes Isolated from a Cat and Swine.</title>
        <authorList>
            <person name="Sakamoto M."/>
            <person name="Oshima K."/>
            <person name="Suda W."/>
            <person name="Kitamura K."/>
            <person name="Iida T."/>
            <person name="Hattori M."/>
            <person name="Ohkuma M."/>
        </authorList>
    </citation>
    <scope>NUCLEOTIDE SEQUENCE [LARGE SCALE GENOMIC DNA]</scope>
    <source>
        <strain evidence="2 3">JCM 6292</strain>
    </source>
</reference>
<feature type="region of interest" description="Disordered" evidence="1">
    <location>
        <begin position="1"/>
        <end position="23"/>
    </location>
</feature>
<organism evidence="2 3">
    <name type="scientific">Bacteroides pyogenes JCM 6292</name>
    <dbReference type="NCBI Taxonomy" id="1235809"/>
    <lineage>
        <taxon>Bacteria</taxon>
        <taxon>Pseudomonadati</taxon>
        <taxon>Bacteroidota</taxon>
        <taxon>Bacteroidia</taxon>
        <taxon>Bacteroidales</taxon>
        <taxon>Bacteroidaceae</taxon>
        <taxon>Bacteroides</taxon>
    </lineage>
</organism>
<gene>
    <name evidence="2" type="ORF">JCM6292_3134</name>
</gene>
<dbReference type="AlphaFoldDB" id="W4PAA2"/>